<dbReference type="SUPFAM" id="SSF143456">
    <property type="entry name" value="VC0467-like"/>
    <property type="match status" value="1"/>
</dbReference>
<reference evidence="2 3" key="2">
    <citation type="submission" date="2015-01" db="EMBL/GenBank/DDBJ databases">
        <authorList>
            <consortium name="NBRP consortium"/>
            <person name="Sawabe T."/>
            <person name="Meirelles P."/>
            <person name="Feng G."/>
            <person name="Sayaka M."/>
            <person name="Hattori M."/>
            <person name="Ohkuma M."/>
        </authorList>
    </citation>
    <scope>NUCLEOTIDE SEQUENCE [LARGE SCALE GENOMIC DNA]</scope>
    <source>
        <strain evidence="3">JCM 19231</strain>
    </source>
</reference>
<dbReference type="Pfam" id="PF02622">
    <property type="entry name" value="DUF179"/>
    <property type="match status" value="1"/>
</dbReference>
<name>A0A0B8NVU1_9VIBR</name>
<evidence type="ECO:0000313" key="3">
    <source>
        <dbReference type="Proteomes" id="UP000031671"/>
    </source>
</evidence>
<dbReference type="Gene3D" id="3.30.70.1300">
    <property type="entry name" value="VC0467-like domains"/>
    <property type="match status" value="1"/>
</dbReference>
<dbReference type="Proteomes" id="UP000031671">
    <property type="component" value="Unassembled WGS sequence"/>
</dbReference>
<keyword evidence="3" id="KW-1185">Reference proteome</keyword>
<dbReference type="InterPro" id="IPR003774">
    <property type="entry name" value="AlgH-like"/>
</dbReference>
<comment type="similarity">
    <text evidence="1">Belongs to the UPF0301 (AlgH) family.</text>
</comment>
<organism evidence="2 3">
    <name type="scientific">Vibrio ishigakensis</name>
    <dbReference type="NCBI Taxonomy" id="1481914"/>
    <lineage>
        <taxon>Bacteria</taxon>
        <taxon>Pseudomonadati</taxon>
        <taxon>Pseudomonadota</taxon>
        <taxon>Gammaproteobacteria</taxon>
        <taxon>Vibrionales</taxon>
        <taxon>Vibrionaceae</taxon>
        <taxon>Vibrio</taxon>
    </lineage>
</organism>
<evidence type="ECO:0000256" key="1">
    <source>
        <dbReference type="ARBA" id="ARBA00009600"/>
    </source>
</evidence>
<accession>A0A0B8NVU1</accession>
<protein>
    <submittedName>
        <fullName evidence="2">Protein yqgE</fullName>
    </submittedName>
</protein>
<dbReference type="GO" id="GO:0005829">
    <property type="term" value="C:cytosol"/>
    <property type="evidence" value="ECO:0007669"/>
    <property type="project" value="TreeGrafter"/>
</dbReference>
<dbReference type="EMBL" id="BBRZ01000072">
    <property type="protein sequence ID" value="GAM58036.1"/>
    <property type="molecule type" value="Genomic_DNA"/>
</dbReference>
<dbReference type="PANTHER" id="PTHR30327:SF1">
    <property type="entry name" value="UPF0301 PROTEIN YQGE"/>
    <property type="match status" value="1"/>
</dbReference>
<dbReference type="AlphaFoldDB" id="A0A0B8NVU1"/>
<comment type="caution">
    <text evidence="2">The sequence shown here is derived from an EMBL/GenBank/DDBJ whole genome shotgun (WGS) entry which is preliminary data.</text>
</comment>
<sequence>MNLTNHFLVAMPSMKDPFFKRSVIYVCEHNENGAMGIMINAPIDITVGGMLKQVEVEPELPQDQDSLNQPVHNGGPVAENRGFILHQPKDKYQSSIDMTEALSMTTSKDILEVLGTADEPDRYLVALGYSAGKRDSLKTNLQRTLGSPWKPTLRLSLPLQCKSVGTVQ</sequence>
<evidence type="ECO:0000313" key="2">
    <source>
        <dbReference type="EMBL" id="GAM58036.1"/>
    </source>
</evidence>
<reference evidence="2 3" key="1">
    <citation type="submission" date="2015-01" db="EMBL/GenBank/DDBJ databases">
        <title>Vibrio sp. C1 JCM 19231 whole genome shotgun sequence.</title>
        <authorList>
            <person name="Sawabe T."/>
            <person name="Meirelles P."/>
            <person name="Feng G."/>
            <person name="Sayaka M."/>
            <person name="Hattori M."/>
            <person name="Ohkuma M."/>
        </authorList>
    </citation>
    <scope>NUCLEOTIDE SEQUENCE [LARGE SCALE GENOMIC DNA]</scope>
    <source>
        <strain evidence="3">JCM 19231</strain>
    </source>
</reference>
<dbReference type="Gene3D" id="3.40.1740.10">
    <property type="entry name" value="VC0467-like"/>
    <property type="match status" value="1"/>
</dbReference>
<proteinExistence type="inferred from homology"/>
<dbReference type="PANTHER" id="PTHR30327">
    <property type="entry name" value="UNCHARACTERIZED PROTEIN YQGE"/>
    <property type="match status" value="1"/>
</dbReference>
<gene>
    <name evidence="2" type="ORF">JCM19231_336</name>
</gene>